<dbReference type="Pfam" id="PF01047">
    <property type="entry name" value="MarR"/>
    <property type="match status" value="1"/>
</dbReference>
<dbReference type="PROSITE" id="PS50995">
    <property type="entry name" value="HTH_MARR_2"/>
    <property type="match status" value="1"/>
</dbReference>
<dbReference type="InterPro" id="IPR000835">
    <property type="entry name" value="HTH_MarR-typ"/>
</dbReference>
<protein>
    <submittedName>
        <fullName evidence="2">MarR family transcriptional regulator</fullName>
    </submittedName>
</protein>
<dbReference type="SUPFAM" id="SSF46785">
    <property type="entry name" value="Winged helix' DNA-binding domain"/>
    <property type="match status" value="1"/>
</dbReference>
<dbReference type="Gene3D" id="1.10.10.10">
    <property type="entry name" value="Winged helix-like DNA-binding domain superfamily/Winged helix DNA-binding domain"/>
    <property type="match status" value="1"/>
</dbReference>
<dbReference type="InterPro" id="IPR039422">
    <property type="entry name" value="MarR/SlyA-like"/>
</dbReference>
<reference evidence="2 3" key="1">
    <citation type="journal article" date="2013" name="Front. Microbiol.">
        <title>The genome of the endophytic bacterium H. frisingense GSF30(T) identifies diverse strategies in the Herbaspirillum genus to interact with plants.</title>
        <authorList>
            <person name="Straub D."/>
            <person name="Rothballer M."/>
            <person name="Hartmann A."/>
            <person name="Ludewig U."/>
        </authorList>
    </citation>
    <scope>NUCLEOTIDE SEQUENCE [LARGE SCALE GENOMIC DNA]</scope>
    <source>
        <strain evidence="2 3">GSF30</strain>
    </source>
</reference>
<dbReference type="Proteomes" id="UP000006772">
    <property type="component" value="Unassembled WGS sequence"/>
</dbReference>
<evidence type="ECO:0000313" key="2">
    <source>
        <dbReference type="EMBL" id="EOA06273.1"/>
    </source>
</evidence>
<gene>
    <name evidence="2" type="ORF">HFRIS_003428</name>
</gene>
<dbReference type="InterPro" id="IPR036388">
    <property type="entry name" value="WH-like_DNA-bd_sf"/>
</dbReference>
<accession>A0AAI9IHG6</accession>
<dbReference type="PANTHER" id="PTHR33164:SF57">
    <property type="entry name" value="MARR-FAMILY TRANSCRIPTIONAL REGULATOR"/>
    <property type="match status" value="1"/>
</dbReference>
<feature type="domain" description="HTH marR-type" evidence="1">
    <location>
        <begin position="25"/>
        <end position="163"/>
    </location>
</feature>
<comment type="caution">
    <text evidence="2">The sequence shown here is derived from an EMBL/GenBank/DDBJ whole genome shotgun (WGS) entry which is preliminary data.</text>
</comment>
<organism evidence="2 3">
    <name type="scientific">Herbaspirillum frisingense GSF30</name>
    <dbReference type="NCBI Taxonomy" id="864073"/>
    <lineage>
        <taxon>Bacteria</taxon>
        <taxon>Pseudomonadati</taxon>
        <taxon>Pseudomonadota</taxon>
        <taxon>Betaproteobacteria</taxon>
        <taxon>Burkholderiales</taxon>
        <taxon>Oxalobacteraceae</taxon>
        <taxon>Herbaspirillum</taxon>
    </lineage>
</organism>
<dbReference type="GO" id="GO:0006950">
    <property type="term" value="P:response to stress"/>
    <property type="evidence" value="ECO:0007669"/>
    <property type="project" value="TreeGrafter"/>
</dbReference>
<dbReference type="EMBL" id="AEEC02000003">
    <property type="protein sequence ID" value="EOA06273.1"/>
    <property type="molecule type" value="Genomic_DNA"/>
</dbReference>
<dbReference type="PANTHER" id="PTHR33164">
    <property type="entry name" value="TRANSCRIPTIONAL REGULATOR, MARR FAMILY"/>
    <property type="match status" value="1"/>
</dbReference>
<evidence type="ECO:0000259" key="1">
    <source>
        <dbReference type="PROSITE" id="PS50995"/>
    </source>
</evidence>
<evidence type="ECO:0000313" key="3">
    <source>
        <dbReference type="Proteomes" id="UP000006772"/>
    </source>
</evidence>
<dbReference type="InterPro" id="IPR036390">
    <property type="entry name" value="WH_DNA-bd_sf"/>
</dbReference>
<dbReference type="GO" id="GO:0003700">
    <property type="term" value="F:DNA-binding transcription factor activity"/>
    <property type="evidence" value="ECO:0007669"/>
    <property type="project" value="InterPro"/>
</dbReference>
<sequence>MDVTPKKTRKPARPAIPASNDAWRATNLGRLLNQAVQRFEESVLAKMVAAGHGQFTLSHISVTRNLDVQGTRATEIAKRASITKQSLGELVLQLEKLGIVMREPDPSDGRAKIVRFTPQGMLWLEQFHQAVEETEAEIAAALGPKLYLALKEGLLGYTGRHQT</sequence>
<dbReference type="AlphaFoldDB" id="A0AAI9IHG6"/>
<dbReference type="SMART" id="SM00347">
    <property type="entry name" value="HTH_MARR"/>
    <property type="match status" value="1"/>
</dbReference>
<name>A0AAI9IHG6_9BURK</name>
<dbReference type="RefSeq" id="WP_006461833.1">
    <property type="nucleotide sequence ID" value="NZ_AEEC02000003.1"/>
</dbReference>
<proteinExistence type="predicted"/>